<keyword evidence="3" id="KW-0489">Methyltransferase</keyword>
<dbReference type="PROSITE" id="PS00197">
    <property type="entry name" value="2FE2S_FER_1"/>
    <property type="match status" value="1"/>
</dbReference>
<protein>
    <submittedName>
        <fullName evidence="3">Vanillate O-demethylase oxidoreductase</fullName>
    </submittedName>
</protein>
<dbReference type="InterPro" id="IPR017938">
    <property type="entry name" value="Riboflavin_synthase-like_b-brl"/>
</dbReference>
<dbReference type="SUPFAM" id="SSF54292">
    <property type="entry name" value="2Fe-2S ferredoxin-like"/>
    <property type="match status" value="1"/>
</dbReference>
<dbReference type="GO" id="GO:0016491">
    <property type="term" value="F:oxidoreductase activity"/>
    <property type="evidence" value="ECO:0007669"/>
    <property type="project" value="InterPro"/>
</dbReference>
<dbReference type="InterPro" id="IPR052353">
    <property type="entry name" value="Benzoxazolinone_Detox_Enz"/>
</dbReference>
<evidence type="ECO:0000259" key="1">
    <source>
        <dbReference type="PROSITE" id="PS51085"/>
    </source>
</evidence>
<dbReference type="RefSeq" id="WP_085771081.1">
    <property type="nucleotide sequence ID" value="NZ_AP027149.1"/>
</dbReference>
<dbReference type="Gene3D" id="3.40.50.80">
    <property type="entry name" value="Nucleotide-binding domain of ferredoxin-NADP reductase (FNR) module"/>
    <property type="match status" value="1"/>
</dbReference>
<dbReference type="Gene3D" id="3.10.20.30">
    <property type="match status" value="1"/>
</dbReference>
<dbReference type="InterPro" id="IPR039261">
    <property type="entry name" value="FNR_nucleotide-bd"/>
</dbReference>
<dbReference type="CDD" id="cd06185">
    <property type="entry name" value="PDR_like"/>
    <property type="match status" value="1"/>
</dbReference>
<organism evidence="3 4">
    <name type="scientific">Methylocystis bryophila</name>
    <dbReference type="NCBI Taxonomy" id="655015"/>
    <lineage>
        <taxon>Bacteria</taxon>
        <taxon>Pseudomonadati</taxon>
        <taxon>Pseudomonadota</taxon>
        <taxon>Alphaproteobacteria</taxon>
        <taxon>Hyphomicrobiales</taxon>
        <taxon>Methylocystaceae</taxon>
        <taxon>Methylocystis</taxon>
    </lineage>
</organism>
<dbReference type="InterPro" id="IPR006058">
    <property type="entry name" value="2Fe2S_fd_BS"/>
</dbReference>
<dbReference type="GO" id="GO:0008168">
    <property type="term" value="F:methyltransferase activity"/>
    <property type="evidence" value="ECO:0007669"/>
    <property type="project" value="UniProtKB-KW"/>
</dbReference>
<dbReference type="Pfam" id="PF00111">
    <property type="entry name" value="Fer2"/>
    <property type="match status" value="1"/>
</dbReference>
<dbReference type="Gene3D" id="2.40.30.10">
    <property type="entry name" value="Translation factors"/>
    <property type="match status" value="1"/>
</dbReference>
<dbReference type="PRINTS" id="PR00409">
    <property type="entry name" value="PHDIOXRDTASE"/>
</dbReference>
<dbReference type="SUPFAM" id="SSF63380">
    <property type="entry name" value="Riboflavin synthase domain-like"/>
    <property type="match status" value="1"/>
</dbReference>
<dbReference type="AlphaFoldDB" id="A0A1W6MTQ2"/>
<sequence length="321" mass="35227">MSEEASRSVIVAKKNLEAHNMMSFELVDAEGGELPPFSAGSHVDLTIPGGFVRQYSICNPASERNRYVIGVWKDGNSRGGSVALHDAVNVGDRLEISLPRNRFRVPKNAARAILVARGIGVTPILSIADDLKTRGVPFELHYVYALMSPDAFAGFIGASSFAENTSYYFESSKDNQLLNPATLFADRPEDTQLFICGADWWMDPIVNLAKQKGWNDERIHIERFTAKLAAPVLDKVFKVKIASTGAVYEIPGDKTITALLEEKGVKVPTSCEQGLCGTCKIKVLEGEIDHRDKRLTPEQRAEGYLLACVSRGKGDQLVLDL</sequence>
<gene>
    <name evidence="3" type="ORF">B1812_07825</name>
</gene>
<dbReference type="CDD" id="cd00207">
    <property type="entry name" value="fer2"/>
    <property type="match status" value="1"/>
</dbReference>
<dbReference type="PROSITE" id="PS51085">
    <property type="entry name" value="2FE2S_FER_2"/>
    <property type="match status" value="1"/>
</dbReference>
<name>A0A1W6MTQ2_9HYPH</name>
<dbReference type="GO" id="GO:0051537">
    <property type="term" value="F:2 iron, 2 sulfur cluster binding"/>
    <property type="evidence" value="ECO:0007669"/>
    <property type="project" value="InterPro"/>
</dbReference>
<dbReference type="PANTHER" id="PTHR30212">
    <property type="entry name" value="PROTEIN YIIM"/>
    <property type="match status" value="1"/>
</dbReference>
<dbReference type="STRING" id="655015.B1812_07825"/>
<dbReference type="KEGG" id="mbry:B1812_07825"/>
<dbReference type="GO" id="GO:0032259">
    <property type="term" value="P:methylation"/>
    <property type="evidence" value="ECO:0007669"/>
    <property type="project" value="UniProtKB-KW"/>
</dbReference>
<dbReference type="SUPFAM" id="SSF52343">
    <property type="entry name" value="Ferredoxin reductase-like, C-terminal NADP-linked domain"/>
    <property type="match status" value="1"/>
</dbReference>
<dbReference type="Proteomes" id="UP000193978">
    <property type="component" value="Chromosome"/>
</dbReference>
<dbReference type="EMBL" id="CP019948">
    <property type="protein sequence ID" value="ARN80993.1"/>
    <property type="molecule type" value="Genomic_DNA"/>
</dbReference>
<proteinExistence type="predicted"/>
<dbReference type="InterPro" id="IPR017927">
    <property type="entry name" value="FAD-bd_FR_type"/>
</dbReference>
<dbReference type="InterPro" id="IPR012675">
    <property type="entry name" value="Beta-grasp_dom_sf"/>
</dbReference>
<dbReference type="PROSITE" id="PS51384">
    <property type="entry name" value="FAD_FR"/>
    <property type="match status" value="1"/>
</dbReference>
<keyword evidence="3" id="KW-0808">Transferase</keyword>
<accession>A0A1W6MTQ2</accession>
<dbReference type="PANTHER" id="PTHR30212:SF2">
    <property type="entry name" value="PROTEIN YIIM"/>
    <property type="match status" value="1"/>
</dbReference>
<evidence type="ECO:0000313" key="4">
    <source>
        <dbReference type="Proteomes" id="UP000193978"/>
    </source>
</evidence>
<evidence type="ECO:0000259" key="2">
    <source>
        <dbReference type="PROSITE" id="PS51384"/>
    </source>
</evidence>
<dbReference type="OrthoDB" id="9792185at2"/>
<feature type="domain" description="2Fe-2S ferredoxin-type" evidence="1">
    <location>
        <begin position="237"/>
        <end position="321"/>
    </location>
</feature>
<dbReference type="InterPro" id="IPR001041">
    <property type="entry name" value="2Fe-2S_ferredoxin-type"/>
</dbReference>
<keyword evidence="4" id="KW-1185">Reference proteome</keyword>
<reference evidence="3 4" key="1">
    <citation type="submission" date="2017-02" db="EMBL/GenBank/DDBJ databases">
        <authorList>
            <person name="Peterson S.W."/>
        </authorList>
    </citation>
    <scope>NUCLEOTIDE SEQUENCE [LARGE SCALE GENOMIC DNA]</scope>
    <source>
        <strain evidence="3 4">S285</strain>
    </source>
</reference>
<evidence type="ECO:0000313" key="3">
    <source>
        <dbReference type="EMBL" id="ARN80993.1"/>
    </source>
</evidence>
<feature type="domain" description="FAD-binding FR-type" evidence="2">
    <location>
        <begin position="3"/>
        <end position="106"/>
    </location>
</feature>
<dbReference type="InterPro" id="IPR036010">
    <property type="entry name" value="2Fe-2S_ferredoxin-like_sf"/>
</dbReference>